<dbReference type="Gene3D" id="3.30.470.30">
    <property type="entry name" value="DNA ligase/mRNA capping enzyme"/>
    <property type="match status" value="1"/>
</dbReference>
<feature type="domain" description="RNA ligase" evidence="1">
    <location>
        <begin position="28"/>
        <end position="263"/>
    </location>
</feature>
<reference evidence="2 3" key="1">
    <citation type="submission" date="2019-01" db="EMBL/GenBank/DDBJ databases">
        <title>A draft genome assembly of the solar-powered sea slug Elysia chlorotica.</title>
        <authorList>
            <person name="Cai H."/>
            <person name="Li Q."/>
            <person name="Fang X."/>
            <person name="Li J."/>
            <person name="Curtis N.E."/>
            <person name="Altenburger A."/>
            <person name="Shibata T."/>
            <person name="Feng M."/>
            <person name="Maeda T."/>
            <person name="Schwartz J.A."/>
            <person name="Shigenobu S."/>
            <person name="Lundholm N."/>
            <person name="Nishiyama T."/>
            <person name="Yang H."/>
            <person name="Hasebe M."/>
            <person name="Li S."/>
            <person name="Pierce S.K."/>
            <person name="Wang J."/>
        </authorList>
    </citation>
    <scope>NUCLEOTIDE SEQUENCE [LARGE SCALE GENOMIC DNA]</scope>
    <source>
        <strain evidence="2">EC2010</strain>
        <tissue evidence="2">Whole organism of an adult</tissue>
    </source>
</reference>
<comment type="caution">
    <text evidence="2">The sequence shown here is derived from an EMBL/GenBank/DDBJ whole genome shotgun (WGS) entry which is preliminary data.</text>
</comment>
<dbReference type="Proteomes" id="UP000271974">
    <property type="component" value="Unassembled WGS sequence"/>
</dbReference>
<keyword evidence="3" id="KW-1185">Reference proteome</keyword>
<accession>A0A433TUG3</accession>
<dbReference type="InterPro" id="IPR021122">
    <property type="entry name" value="RNA_ligase_dom_REL/Rnl2"/>
</dbReference>
<dbReference type="AlphaFoldDB" id="A0A433TUG3"/>
<protein>
    <recommendedName>
        <fullName evidence="1">RNA ligase domain-containing protein</fullName>
    </recommendedName>
</protein>
<dbReference type="EMBL" id="RQTK01000178">
    <property type="protein sequence ID" value="RUS85206.1"/>
    <property type="molecule type" value="Genomic_DNA"/>
</dbReference>
<dbReference type="OrthoDB" id="6142248at2759"/>
<evidence type="ECO:0000313" key="3">
    <source>
        <dbReference type="Proteomes" id="UP000271974"/>
    </source>
</evidence>
<name>A0A433TUG3_ELYCH</name>
<proteinExistence type="predicted"/>
<organism evidence="2 3">
    <name type="scientific">Elysia chlorotica</name>
    <name type="common">Eastern emerald elysia</name>
    <name type="synonym">Sea slug</name>
    <dbReference type="NCBI Taxonomy" id="188477"/>
    <lineage>
        <taxon>Eukaryota</taxon>
        <taxon>Metazoa</taxon>
        <taxon>Spiralia</taxon>
        <taxon>Lophotrochozoa</taxon>
        <taxon>Mollusca</taxon>
        <taxon>Gastropoda</taxon>
        <taxon>Heterobranchia</taxon>
        <taxon>Euthyneura</taxon>
        <taxon>Panpulmonata</taxon>
        <taxon>Sacoglossa</taxon>
        <taxon>Placobranchoidea</taxon>
        <taxon>Plakobranchidae</taxon>
        <taxon>Elysia</taxon>
    </lineage>
</organism>
<evidence type="ECO:0000313" key="2">
    <source>
        <dbReference type="EMBL" id="RUS85206.1"/>
    </source>
</evidence>
<dbReference type="SUPFAM" id="SSF56091">
    <property type="entry name" value="DNA ligase/mRNA capping enzyme, catalytic domain"/>
    <property type="match status" value="2"/>
</dbReference>
<sequence>MGDKNKISFCAMTSIMKTASLRENNCHDWVATEKVHGASFQFYTSDGDTIHLGSRTRSLDGNVSFLKCNLAEFKERHSEYVKDLYNQVKTVKRWRHYVEFLEEFTYDSDDDEDYEAVSETKDECVEDIEGEESTIENVRVTEESRDNNVEVRIYGELYGGGGVNKDVKPAVQKEIIYSDEFRFYVFGITINKKWVSIVEMNDLCKNAGFPYYATPVCEPMDTLEELKNFLISSGFMNSKSRLTDRTDDFKTKIEGVVMSPLTRPDYKRHAIKNILHSALYNKATKQTEKWDEKCNDCLGFRVSSAIPVDCVIIWSHCT</sequence>
<gene>
    <name evidence="2" type="ORF">EGW08_007032</name>
</gene>
<evidence type="ECO:0000259" key="1">
    <source>
        <dbReference type="Pfam" id="PF09414"/>
    </source>
</evidence>
<dbReference type="Pfam" id="PF09414">
    <property type="entry name" value="RNA_ligase"/>
    <property type="match status" value="1"/>
</dbReference>